<dbReference type="SUPFAM" id="SSF51735">
    <property type="entry name" value="NAD(P)-binding Rossmann-fold domains"/>
    <property type="match status" value="1"/>
</dbReference>
<dbReference type="Gene3D" id="3.40.50.720">
    <property type="entry name" value="NAD(P)-binding Rossmann-like Domain"/>
    <property type="match status" value="1"/>
</dbReference>
<dbReference type="GO" id="GO:0016491">
    <property type="term" value="F:oxidoreductase activity"/>
    <property type="evidence" value="ECO:0007669"/>
    <property type="project" value="UniProtKB-KW"/>
</dbReference>
<evidence type="ECO:0000256" key="1">
    <source>
        <dbReference type="ARBA" id="ARBA00006484"/>
    </source>
</evidence>
<dbReference type="AlphaFoldDB" id="A0AA40CQZ1"/>
<protein>
    <submittedName>
        <fullName evidence="3">5'-hydroxyaverantin dehydrogenase</fullName>
    </submittedName>
</protein>
<dbReference type="Proteomes" id="UP001175001">
    <property type="component" value="Unassembled WGS sequence"/>
</dbReference>
<sequence>MASSLVDCNTDFDVSAVRGKTAIVTGGAQGIGESYVRALVNAGAYVVIGDIATKPAEKLVSEFPDQLHFTKCDVTQWPDQVALFRAARTFSPTSLIHIVVANAGISTSVDSIFATNEESLDAEPAEPSLAMVDVNYKGVLYTTKLALHYFRRQHAAALAAGDPSPQTSLVLQGSIAAYLDASTFCQFLRTALVPPQLIEHLDANGIALASGEDAGQCLLRIVSDREMNGRALCVLARSLVKQAPRGYYDMDSEGILEGPWQKIFQ</sequence>
<dbReference type="Pfam" id="PF00106">
    <property type="entry name" value="adh_short"/>
    <property type="match status" value="1"/>
</dbReference>
<proteinExistence type="inferred from homology"/>
<dbReference type="InterPro" id="IPR036291">
    <property type="entry name" value="NAD(P)-bd_dom_sf"/>
</dbReference>
<evidence type="ECO:0000256" key="2">
    <source>
        <dbReference type="ARBA" id="ARBA00023002"/>
    </source>
</evidence>
<dbReference type="PRINTS" id="PR00081">
    <property type="entry name" value="GDHRDH"/>
</dbReference>
<evidence type="ECO:0000313" key="3">
    <source>
        <dbReference type="EMBL" id="KAK0647945.1"/>
    </source>
</evidence>
<gene>
    <name evidence="3" type="primary">aflH_1</name>
    <name evidence="3" type="ORF">DIS24_g7236</name>
</gene>
<comment type="caution">
    <text evidence="3">The sequence shown here is derived from an EMBL/GenBank/DDBJ whole genome shotgun (WGS) entry which is preliminary data.</text>
</comment>
<name>A0AA40CQZ1_9PEZI</name>
<keyword evidence="2" id="KW-0560">Oxidoreductase</keyword>
<organism evidence="3 4">
    <name type="scientific">Lasiodiplodia hormozganensis</name>
    <dbReference type="NCBI Taxonomy" id="869390"/>
    <lineage>
        <taxon>Eukaryota</taxon>
        <taxon>Fungi</taxon>
        <taxon>Dikarya</taxon>
        <taxon>Ascomycota</taxon>
        <taxon>Pezizomycotina</taxon>
        <taxon>Dothideomycetes</taxon>
        <taxon>Dothideomycetes incertae sedis</taxon>
        <taxon>Botryosphaeriales</taxon>
        <taxon>Botryosphaeriaceae</taxon>
        <taxon>Lasiodiplodia</taxon>
    </lineage>
</organism>
<reference evidence="3" key="1">
    <citation type="submission" date="2023-06" db="EMBL/GenBank/DDBJ databases">
        <title>Multi-omics analyses reveal the molecular pathogenesis toolkit of Lasiodiplodia hormozganensis, a cross-kingdom pathogen.</title>
        <authorList>
            <person name="Felix C."/>
            <person name="Meneses R."/>
            <person name="Goncalves M.F.M."/>
            <person name="Tilleman L."/>
            <person name="Duarte A.S."/>
            <person name="Jorrin-Novo J.V."/>
            <person name="Van De Peer Y."/>
            <person name="Deforce D."/>
            <person name="Van Nieuwerburgh F."/>
            <person name="Esteves A.C."/>
            <person name="Alves A."/>
        </authorList>
    </citation>
    <scope>NUCLEOTIDE SEQUENCE</scope>
    <source>
        <strain evidence="3">CBS 339.90</strain>
    </source>
</reference>
<keyword evidence="4" id="KW-1185">Reference proteome</keyword>
<comment type="similarity">
    <text evidence="1">Belongs to the short-chain dehydrogenases/reductases (SDR) family.</text>
</comment>
<dbReference type="EMBL" id="JAUJDW010000041">
    <property type="protein sequence ID" value="KAK0647945.1"/>
    <property type="molecule type" value="Genomic_DNA"/>
</dbReference>
<accession>A0AA40CQZ1</accession>
<dbReference type="PANTHER" id="PTHR43180:SF31">
    <property type="entry name" value="CHAIN DEHYDROGENASE_REDUCTASE, PUTATIVE (AFU_ORTHOLOGUE AFUA_2G16570)-RELATED"/>
    <property type="match status" value="1"/>
</dbReference>
<dbReference type="PANTHER" id="PTHR43180">
    <property type="entry name" value="3-OXOACYL-(ACYL-CARRIER-PROTEIN) REDUCTASE (AFU_ORTHOLOGUE AFUA_6G11210)"/>
    <property type="match status" value="1"/>
</dbReference>
<evidence type="ECO:0000313" key="4">
    <source>
        <dbReference type="Proteomes" id="UP001175001"/>
    </source>
</evidence>
<dbReference type="InterPro" id="IPR002347">
    <property type="entry name" value="SDR_fam"/>
</dbReference>